<evidence type="ECO:0000256" key="1">
    <source>
        <dbReference type="ARBA" id="ARBA00006598"/>
    </source>
</evidence>
<evidence type="ECO:0000313" key="8">
    <source>
        <dbReference type="Proteomes" id="UP000190092"/>
    </source>
</evidence>
<evidence type="ECO:0000256" key="5">
    <source>
        <dbReference type="HAMAP-Rule" id="MF_00514"/>
    </source>
</evidence>
<dbReference type="EMBL" id="FUWJ01000002">
    <property type="protein sequence ID" value="SJZ82002.1"/>
    <property type="molecule type" value="Genomic_DNA"/>
</dbReference>
<name>A0A1T4NS43_9HYPH</name>
<dbReference type="SUPFAM" id="SSF143034">
    <property type="entry name" value="L35p-like"/>
    <property type="match status" value="1"/>
</dbReference>
<accession>A0A1T4NS43</accession>
<dbReference type="OrthoDB" id="9804851at2"/>
<dbReference type="GO" id="GO:0006412">
    <property type="term" value="P:translation"/>
    <property type="evidence" value="ECO:0007669"/>
    <property type="project" value="UniProtKB-UniRule"/>
</dbReference>
<evidence type="ECO:0000256" key="2">
    <source>
        <dbReference type="ARBA" id="ARBA00022980"/>
    </source>
</evidence>
<dbReference type="InterPro" id="IPR021137">
    <property type="entry name" value="Ribosomal_bL35-like"/>
</dbReference>
<dbReference type="InterPro" id="IPR037229">
    <property type="entry name" value="Ribosomal_bL35_sf"/>
</dbReference>
<dbReference type="Gene3D" id="4.10.410.60">
    <property type="match status" value="1"/>
</dbReference>
<dbReference type="GO" id="GO:0003735">
    <property type="term" value="F:structural constituent of ribosome"/>
    <property type="evidence" value="ECO:0007669"/>
    <property type="project" value="InterPro"/>
</dbReference>
<proteinExistence type="inferred from homology"/>
<dbReference type="Proteomes" id="UP000190092">
    <property type="component" value="Unassembled WGS sequence"/>
</dbReference>
<dbReference type="PRINTS" id="PR00064">
    <property type="entry name" value="RIBOSOMALL35"/>
</dbReference>
<keyword evidence="2 5" id="KW-0689">Ribosomal protein</keyword>
<dbReference type="PANTHER" id="PTHR33343">
    <property type="entry name" value="54S RIBOSOMAL PROTEIN BL35M"/>
    <property type="match status" value="1"/>
</dbReference>
<dbReference type="Pfam" id="PF01632">
    <property type="entry name" value="Ribosomal_L35p"/>
    <property type="match status" value="1"/>
</dbReference>
<gene>
    <name evidence="5" type="primary">rpmI</name>
    <name evidence="7" type="ORF">SAMN02745126_02419</name>
</gene>
<reference evidence="8" key="1">
    <citation type="submission" date="2017-02" db="EMBL/GenBank/DDBJ databases">
        <authorList>
            <person name="Varghese N."/>
            <person name="Submissions S."/>
        </authorList>
    </citation>
    <scope>NUCLEOTIDE SEQUENCE [LARGE SCALE GENOMIC DNA]</scope>
    <source>
        <strain evidence="8">ATCC 27094</strain>
    </source>
</reference>
<keyword evidence="3 5" id="KW-0687">Ribonucleoprotein</keyword>
<dbReference type="AlphaFoldDB" id="A0A1T4NS43"/>
<dbReference type="InterPro" id="IPR001706">
    <property type="entry name" value="Ribosomal_bL35"/>
</dbReference>
<evidence type="ECO:0000313" key="7">
    <source>
        <dbReference type="EMBL" id="SJZ82002.1"/>
    </source>
</evidence>
<protein>
    <recommendedName>
        <fullName evidence="4 5">Large ribosomal subunit protein bL35</fullName>
    </recommendedName>
</protein>
<dbReference type="InterPro" id="IPR018265">
    <property type="entry name" value="Ribosomal_bL35_CS"/>
</dbReference>
<keyword evidence="8" id="KW-1185">Reference proteome</keyword>
<comment type="similarity">
    <text evidence="1 5 6">Belongs to the bacterial ribosomal protein bL35 family.</text>
</comment>
<organism evidence="7 8">
    <name type="scientific">Enhydrobacter aerosaccus</name>
    <dbReference type="NCBI Taxonomy" id="225324"/>
    <lineage>
        <taxon>Bacteria</taxon>
        <taxon>Pseudomonadati</taxon>
        <taxon>Pseudomonadota</taxon>
        <taxon>Alphaproteobacteria</taxon>
        <taxon>Hyphomicrobiales</taxon>
        <taxon>Enhydrobacter</taxon>
    </lineage>
</organism>
<dbReference type="NCBIfam" id="TIGR00001">
    <property type="entry name" value="rpmI_bact"/>
    <property type="match status" value="1"/>
</dbReference>
<evidence type="ECO:0000256" key="3">
    <source>
        <dbReference type="ARBA" id="ARBA00023274"/>
    </source>
</evidence>
<dbReference type="STRING" id="225324.SAMN02745126_02419"/>
<evidence type="ECO:0000256" key="4">
    <source>
        <dbReference type="ARBA" id="ARBA00071664"/>
    </source>
</evidence>
<evidence type="ECO:0000256" key="6">
    <source>
        <dbReference type="RuleBase" id="RU000568"/>
    </source>
</evidence>
<dbReference type="PROSITE" id="PS00936">
    <property type="entry name" value="RIBOSOMAL_L35"/>
    <property type="match status" value="1"/>
</dbReference>
<dbReference type="HAMAP" id="MF_00514">
    <property type="entry name" value="Ribosomal_bL35"/>
    <property type="match status" value="1"/>
</dbReference>
<sequence length="67" mass="7716">MPKMKTKSGAKKRFRFTGTGKVKHGVVGKRHGMSKRGNRFLRQATGMTVVSESDTRIIKRNFFPYER</sequence>
<dbReference type="PANTHER" id="PTHR33343:SF1">
    <property type="entry name" value="LARGE RIBOSOMAL SUBUNIT PROTEIN BL35M"/>
    <property type="match status" value="1"/>
</dbReference>
<dbReference type="GO" id="GO:0022625">
    <property type="term" value="C:cytosolic large ribosomal subunit"/>
    <property type="evidence" value="ECO:0007669"/>
    <property type="project" value="TreeGrafter"/>
</dbReference>
<dbReference type="FunFam" id="4.10.410.60:FF:000001">
    <property type="entry name" value="50S ribosomal protein L35"/>
    <property type="match status" value="1"/>
</dbReference>